<keyword evidence="9" id="KW-0614">Plasmid</keyword>
<feature type="transmembrane region" description="Helical" evidence="8">
    <location>
        <begin position="37"/>
        <end position="55"/>
    </location>
</feature>
<protein>
    <submittedName>
        <fullName evidence="9">Trk system potassium uptake protein TrkH</fullName>
    </submittedName>
</protein>
<feature type="transmembrane region" description="Helical" evidence="8">
    <location>
        <begin position="67"/>
        <end position="86"/>
    </location>
</feature>
<comment type="subcellular location">
    <subcellularLocation>
        <location evidence="1">Cell membrane</location>
        <topology evidence="1">Multi-pass membrane protein</topology>
    </subcellularLocation>
</comment>
<feature type="transmembrane region" description="Helical" evidence="8">
    <location>
        <begin position="256"/>
        <end position="274"/>
    </location>
</feature>
<accession>C4Z7N7</accession>
<evidence type="ECO:0000256" key="1">
    <source>
        <dbReference type="ARBA" id="ARBA00004651"/>
    </source>
</evidence>
<feature type="transmembrane region" description="Helical" evidence="8">
    <location>
        <begin position="368"/>
        <end position="389"/>
    </location>
</feature>
<evidence type="ECO:0000313" key="9">
    <source>
        <dbReference type="EMBL" id="ACR73315.1"/>
    </source>
</evidence>
<feature type="transmembrane region" description="Helical" evidence="8">
    <location>
        <begin position="98"/>
        <end position="122"/>
    </location>
</feature>
<keyword evidence="6" id="KW-0406">Ion transport</keyword>
<dbReference type="AlphaFoldDB" id="C4Z7N7"/>
<evidence type="ECO:0000256" key="6">
    <source>
        <dbReference type="ARBA" id="ARBA00023065"/>
    </source>
</evidence>
<proteinExistence type="predicted"/>
<name>C4Z7N7_LACE2</name>
<evidence type="ECO:0000256" key="3">
    <source>
        <dbReference type="ARBA" id="ARBA00022475"/>
    </source>
</evidence>
<dbReference type="PANTHER" id="PTHR32024">
    <property type="entry name" value="TRK SYSTEM POTASSIUM UPTAKE PROTEIN TRKG-RELATED"/>
    <property type="match status" value="1"/>
</dbReference>
<dbReference type="eggNOG" id="COG0168">
    <property type="taxonomic scope" value="Bacteria"/>
</dbReference>
<keyword evidence="3" id="KW-1003">Cell membrane</keyword>
<dbReference type="GO" id="GO:0030001">
    <property type="term" value="P:metal ion transport"/>
    <property type="evidence" value="ECO:0007669"/>
    <property type="project" value="UniProtKB-ARBA"/>
</dbReference>
<dbReference type="HOGENOM" id="CLU_026429_0_1_9"/>
<dbReference type="PANTHER" id="PTHR32024:SF1">
    <property type="entry name" value="KTR SYSTEM POTASSIUM UPTAKE PROTEIN B"/>
    <property type="match status" value="1"/>
</dbReference>
<evidence type="ECO:0000256" key="7">
    <source>
        <dbReference type="ARBA" id="ARBA00023136"/>
    </source>
</evidence>
<dbReference type="Pfam" id="PF02386">
    <property type="entry name" value="TrkH"/>
    <property type="match status" value="1"/>
</dbReference>
<keyword evidence="5 8" id="KW-1133">Transmembrane helix</keyword>
<sequence length="466" mass="50458">MLNPFFNIILVDFNYVRKGEFFMFDNRIRKHLSSFRVITIGFGGLIILGALLLMLPVSSASGCVTPFGDALFTSTSAVCVTGLVVLDTGSYWSLFGQLVIITLIQIGGLGVITVAVAFSLLSGKKVSLMQRSFMQESVSAPVVGGVVRLTGFILKGTFIIELSGALLMMPVFCRDYGLKGIWFAIFHSISAFCNAGFDVLGTADNQFASMTTYACNPVINITLMLLIVIGGIGFVTWEDIKNNKYHFKRYKMQSKLIIVTTAVLITVPAIIFMINDMMTGNEKMPVFKALFQSVTLRTAGFNTVDLNAMKQASVMIMIALMLIGGSPGSTAGGMKTTTFAVLMGNMVATFKRNKNIHFFERRIDNDTVKNAATIAMMYITLFVTGAFIINVTDGISLGKCLFETASAVGTVGLTLGITPQLGILSRIVLIILMFMGRVGGLTLIYAAFSGNGNSYSKFPEEKINIG</sequence>
<feature type="transmembrane region" description="Helical" evidence="8">
    <location>
        <begin position="180"/>
        <end position="197"/>
    </location>
</feature>
<feature type="transmembrane region" description="Helical" evidence="8">
    <location>
        <begin position="427"/>
        <end position="448"/>
    </location>
</feature>
<keyword evidence="7 8" id="KW-0472">Membrane</keyword>
<feature type="transmembrane region" description="Helical" evidence="8">
    <location>
        <begin position="142"/>
        <end position="168"/>
    </location>
</feature>
<evidence type="ECO:0000313" key="10">
    <source>
        <dbReference type="Proteomes" id="UP000001476"/>
    </source>
</evidence>
<evidence type="ECO:0000256" key="4">
    <source>
        <dbReference type="ARBA" id="ARBA00022692"/>
    </source>
</evidence>
<dbReference type="InterPro" id="IPR003445">
    <property type="entry name" value="Cat_transpt"/>
</dbReference>
<evidence type="ECO:0000256" key="5">
    <source>
        <dbReference type="ARBA" id="ARBA00022989"/>
    </source>
</evidence>
<dbReference type="KEGG" id="eel:EUBELI_20169"/>
<feature type="transmembrane region" description="Helical" evidence="8">
    <location>
        <begin position="314"/>
        <end position="347"/>
    </location>
</feature>
<geneLocation type="plasmid" evidence="10">
    <name>pEubeli2</name>
</geneLocation>
<reference evidence="9 10" key="1">
    <citation type="journal article" date="2009" name="Proc. Natl. Acad. Sci. U.S.A.">
        <title>Characterizing a model human gut microbiota composed of members of its two dominant bacterial phyla.</title>
        <authorList>
            <person name="Mahowald M.A."/>
            <person name="Rey F.E."/>
            <person name="Seedorf H."/>
            <person name="Turnbaugh P.J."/>
            <person name="Fulton R.S."/>
            <person name="Wollam A."/>
            <person name="Shah N."/>
            <person name="Wang C."/>
            <person name="Magrini V."/>
            <person name="Wilson R.K."/>
            <person name="Cantarel B.L."/>
            <person name="Coutinho P.M."/>
            <person name="Henrissat B."/>
            <person name="Crock L.W."/>
            <person name="Russell A."/>
            <person name="Verberkmoes N.C."/>
            <person name="Hettich R.L."/>
            <person name="Gordon J.I."/>
        </authorList>
    </citation>
    <scope>NUCLEOTIDE SEQUENCE [LARGE SCALE GENOMIC DNA]</scope>
    <source>
        <strain evidence="10">ATCC 27750 / DSM 3376 / VPI C15-48 / C15-B4</strain>
        <plasmid evidence="9">unnamed</plasmid>
    </source>
</reference>
<feature type="transmembrane region" description="Helical" evidence="8">
    <location>
        <begin position="395"/>
        <end position="415"/>
    </location>
</feature>
<keyword evidence="10" id="KW-1185">Reference proteome</keyword>
<dbReference type="GO" id="GO:0005886">
    <property type="term" value="C:plasma membrane"/>
    <property type="evidence" value="ECO:0007669"/>
    <property type="project" value="UniProtKB-SubCell"/>
</dbReference>
<evidence type="ECO:0000256" key="8">
    <source>
        <dbReference type="SAM" id="Phobius"/>
    </source>
</evidence>
<feature type="transmembrane region" description="Helical" evidence="8">
    <location>
        <begin position="217"/>
        <end position="235"/>
    </location>
</feature>
<dbReference type="Proteomes" id="UP000001476">
    <property type="component" value="Plasmid pEubeli2"/>
</dbReference>
<keyword evidence="2" id="KW-0813">Transport</keyword>
<gene>
    <name evidence="9" type="ordered locus">EUBELI_20169</name>
</gene>
<evidence type="ECO:0000256" key="2">
    <source>
        <dbReference type="ARBA" id="ARBA00022448"/>
    </source>
</evidence>
<dbReference type="GO" id="GO:0008324">
    <property type="term" value="F:monoatomic cation transmembrane transporter activity"/>
    <property type="evidence" value="ECO:0007669"/>
    <property type="project" value="InterPro"/>
</dbReference>
<keyword evidence="4 8" id="KW-0812">Transmembrane</keyword>
<organism evidence="9 10">
    <name type="scientific">Lachnospira eligens (strain ATCC 27750 / DSM 3376 / VPI C15-48 / C15-B4)</name>
    <name type="common">Eubacterium eligens</name>
    <dbReference type="NCBI Taxonomy" id="515620"/>
    <lineage>
        <taxon>Bacteria</taxon>
        <taxon>Bacillati</taxon>
        <taxon>Bacillota</taxon>
        <taxon>Clostridia</taxon>
        <taxon>Lachnospirales</taxon>
        <taxon>Lachnospiraceae</taxon>
        <taxon>Lachnospira</taxon>
    </lineage>
</organism>
<dbReference type="EMBL" id="CP001106">
    <property type="protein sequence ID" value="ACR73315.1"/>
    <property type="molecule type" value="Genomic_DNA"/>
</dbReference>